<name>A0A402AKX1_9CHLR</name>
<feature type="domain" description="Carbohydrate kinase PfkB" evidence="1">
    <location>
        <begin position="45"/>
        <end position="98"/>
    </location>
</feature>
<dbReference type="InterPro" id="IPR029056">
    <property type="entry name" value="Ribokinase-like"/>
</dbReference>
<reference evidence="3" key="1">
    <citation type="submission" date="2018-12" db="EMBL/GenBank/DDBJ databases">
        <title>Tengunoibacter tsumagoiensis gen. nov., sp. nov., Dictyobacter kobayashii sp. nov., D. alpinus sp. nov., and D. joshuensis sp. nov. and description of Dictyobacteraceae fam. nov. within the order Ktedonobacterales isolated from Tengu-no-mugimeshi.</title>
        <authorList>
            <person name="Wang C.M."/>
            <person name="Zheng Y."/>
            <person name="Sakai Y."/>
            <person name="Toyoda A."/>
            <person name="Minakuchi Y."/>
            <person name="Abe K."/>
            <person name="Yokota A."/>
            <person name="Yabe S."/>
        </authorList>
    </citation>
    <scope>NUCLEOTIDE SEQUENCE [LARGE SCALE GENOMIC DNA]</scope>
    <source>
        <strain evidence="3">Uno11</strain>
    </source>
</reference>
<comment type="caution">
    <text evidence="2">The sequence shown here is derived from an EMBL/GenBank/DDBJ whole genome shotgun (WGS) entry which is preliminary data.</text>
</comment>
<dbReference type="Pfam" id="PF00294">
    <property type="entry name" value="PfkB"/>
    <property type="match status" value="1"/>
</dbReference>
<proteinExistence type="predicted"/>
<evidence type="ECO:0000313" key="3">
    <source>
        <dbReference type="Proteomes" id="UP000287188"/>
    </source>
</evidence>
<dbReference type="SUPFAM" id="SSF53613">
    <property type="entry name" value="Ribokinase-like"/>
    <property type="match status" value="1"/>
</dbReference>
<dbReference type="OrthoDB" id="9801219at2"/>
<protein>
    <recommendedName>
        <fullName evidence="1">Carbohydrate kinase PfkB domain-containing protein</fullName>
    </recommendedName>
</protein>
<dbReference type="Proteomes" id="UP000287188">
    <property type="component" value="Unassembled WGS sequence"/>
</dbReference>
<accession>A0A402AKX1</accession>
<dbReference type="EMBL" id="BIFS01000001">
    <property type="protein sequence ID" value="GCE19771.1"/>
    <property type="molecule type" value="Genomic_DNA"/>
</dbReference>
<dbReference type="AlphaFoldDB" id="A0A402AKX1"/>
<keyword evidence="3" id="KW-1185">Reference proteome</keyword>
<gene>
    <name evidence="2" type="ORF">KDK_35710</name>
</gene>
<dbReference type="Gene3D" id="3.40.1190.20">
    <property type="match status" value="1"/>
</dbReference>
<organism evidence="2 3">
    <name type="scientific">Dictyobacter kobayashii</name>
    <dbReference type="NCBI Taxonomy" id="2014872"/>
    <lineage>
        <taxon>Bacteria</taxon>
        <taxon>Bacillati</taxon>
        <taxon>Chloroflexota</taxon>
        <taxon>Ktedonobacteria</taxon>
        <taxon>Ktedonobacterales</taxon>
        <taxon>Dictyobacteraceae</taxon>
        <taxon>Dictyobacter</taxon>
    </lineage>
</organism>
<dbReference type="InterPro" id="IPR011611">
    <property type="entry name" value="PfkB_dom"/>
</dbReference>
<evidence type="ECO:0000313" key="2">
    <source>
        <dbReference type="EMBL" id="GCE19771.1"/>
    </source>
</evidence>
<dbReference type="RefSeq" id="WP_126551589.1">
    <property type="nucleotide sequence ID" value="NZ_BIFS01000001.1"/>
</dbReference>
<sequence>MGVRIAGIKVGHRGLYLCTNSIESLEHMGRAQPTKLSAWANRELWAPCFETPVIGSTGSGDATIAGFLLGLMRGMPPEATLSAACAVGACSVEAADALSGIKSWPETLERIASGWPRLLLKSKHRKSPLDMSHFGWHWQENLEVWTGPRDASLVHRATL</sequence>
<evidence type="ECO:0000259" key="1">
    <source>
        <dbReference type="Pfam" id="PF00294"/>
    </source>
</evidence>